<reference evidence="7" key="1">
    <citation type="submission" date="2025-08" db="UniProtKB">
        <authorList>
            <consortium name="RefSeq"/>
        </authorList>
    </citation>
    <scope>IDENTIFICATION</scope>
    <source>
        <tissue evidence="7">Gonads</tissue>
    </source>
</reference>
<dbReference type="KEGG" id="lak:106175679"/>
<dbReference type="Pfam" id="PF09801">
    <property type="entry name" value="SYS1"/>
    <property type="match status" value="1"/>
</dbReference>
<proteinExistence type="predicted"/>
<evidence type="ECO:0000256" key="5">
    <source>
        <dbReference type="SAM" id="Phobius"/>
    </source>
</evidence>
<dbReference type="AlphaFoldDB" id="A0A1S3JSZ3"/>
<comment type="subcellular location">
    <subcellularLocation>
        <location evidence="1">Membrane</location>
        <topology evidence="1">Multi-pass membrane protein</topology>
    </subcellularLocation>
</comment>
<sequence>MTFNMQMATLSSLEILFNVIRCILVFYGVYYMVSTICFGAFKLPAFDPKSPFDFQTWIQLEKCCAFYTKREMANFISMEATFFISTFGYAIFIHSRMWDYALTTLVLHFELSCLVMLNFPLNWSWWVCIVSGALLMTCFGEMICYCRRHREQNKVSPQ</sequence>
<evidence type="ECO:0000256" key="2">
    <source>
        <dbReference type="ARBA" id="ARBA00022692"/>
    </source>
</evidence>
<dbReference type="PANTHER" id="PTHR12952">
    <property type="entry name" value="SYS1"/>
    <property type="match status" value="1"/>
</dbReference>
<gene>
    <name evidence="7" type="primary">LOC106175679</name>
</gene>
<dbReference type="RefSeq" id="XP_013413246.1">
    <property type="nucleotide sequence ID" value="XM_013557792.1"/>
</dbReference>
<dbReference type="GO" id="GO:0016020">
    <property type="term" value="C:membrane"/>
    <property type="evidence" value="ECO:0007669"/>
    <property type="project" value="UniProtKB-SubCell"/>
</dbReference>
<dbReference type="GeneID" id="106175679"/>
<keyword evidence="3 5" id="KW-1133">Transmembrane helix</keyword>
<feature type="transmembrane region" description="Helical" evidence="5">
    <location>
        <begin position="15"/>
        <end position="41"/>
    </location>
</feature>
<dbReference type="InParanoid" id="A0A1S3JSZ3"/>
<evidence type="ECO:0000313" key="6">
    <source>
        <dbReference type="Proteomes" id="UP000085678"/>
    </source>
</evidence>
<evidence type="ECO:0000313" key="7">
    <source>
        <dbReference type="RefSeq" id="XP_013413246.1"/>
    </source>
</evidence>
<dbReference type="STRING" id="7574.A0A1S3JSZ3"/>
<accession>A0A1S3JSZ3</accession>
<name>A0A1S3JSZ3_LINAN</name>
<keyword evidence="2 5" id="KW-0812">Transmembrane</keyword>
<evidence type="ECO:0000256" key="4">
    <source>
        <dbReference type="ARBA" id="ARBA00023136"/>
    </source>
</evidence>
<evidence type="ECO:0000256" key="3">
    <source>
        <dbReference type="ARBA" id="ARBA00022989"/>
    </source>
</evidence>
<organism evidence="6 7">
    <name type="scientific">Lingula anatina</name>
    <name type="common">Brachiopod</name>
    <name type="synonym">Lingula unguis</name>
    <dbReference type="NCBI Taxonomy" id="7574"/>
    <lineage>
        <taxon>Eukaryota</taxon>
        <taxon>Metazoa</taxon>
        <taxon>Spiralia</taxon>
        <taxon>Lophotrochozoa</taxon>
        <taxon>Brachiopoda</taxon>
        <taxon>Linguliformea</taxon>
        <taxon>Lingulata</taxon>
        <taxon>Lingulida</taxon>
        <taxon>Linguloidea</taxon>
        <taxon>Lingulidae</taxon>
        <taxon>Lingula</taxon>
    </lineage>
</organism>
<feature type="transmembrane region" description="Helical" evidence="5">
    <location>
        <begin position="123"/>
        <end position="146"/>
    </location>
</feature>
<dbReference type="PANTHER" id="PTHR12952:SF1">
    <property type="entry name" value="TRANSMEMBRANE PROTEIN 244"/>
    <property type="match status" value="1"/>
</dbReference>
<dbReference type="InterPro" id="IPR019185">
    <property type="entry name" value="Integral_membrane_SYS1-rel"/>
</dbReference>
<keyword evidence="6" id="KW-1185">Reference proteome</keyword>
<evidence type="ECO:0000256" key="1">
    <source>
        <dbReference type="ARBA" id="ARBA00004141"/>
    </source>
</evidence>
<dbReference type="Proteomes" id="UP000085678">
    <property type="component" value="Unplaced"/>
</dbReference>
<dbReference type="OrthoDB" id="542931at2759"/>
<protein>
    <submittedName>
        <fullName evidence="7">Transmembrane protein 244</fullName>
    </submittedName>
</protein>
<keyword evidence="4 5" id="KW-0472">Membrane</keyword>
<feature type="transmembrane region" description="Helical" evidence="5">
    <location>
        <begin position="75"/>
        <end position="93"/>
    </location>
</feature>